<gene>
    <name evidence="2" type="ORF">EFA69_17485</name>
</gene>
<dbReference type="EMBL" id="RJJE01000017">
    <property type="protein sequence ID" value="RNI27886.1"/>
    <property type="molecule type" value="Genomic_DNA"/>
</dbReference>
<evidence type="ECO:0000313" key="2">
    <source>
        <dbReference type="EMBL" id="RNI27886.1"/>
    </source>
</evidence>
<dbReference type="CDD" id="cd15482">
    <property type="entry name" value="Sialidase_non-viral"/>
    <property type="match status" value="1"/>
</dbReference>
<organism evidence="2 3">
    <name type="scientific">Rufibacter immobilis</name>
    <dbReference type="NCBI Taxonomy" id="1348778"/>
    <lineage>
        <taxon>Bacteria</taxon>
        <taxon>Pseudomonadati</taxon>
        <taxon>Bacteroidota</taxon>
        <taxon>Cytophagia</taxon>
        <taxon>Cytophagales</taxon>
        <taxon>Hymenobacteraceae</taxon>
        <taxon>Rufibacter</taxon>
    </lineage>
</organism>
<keyword evidence="3" id="KW-1185">Reference proteome</keyword>
<name>A0A3M9MQV1_9BACT</name>
<feature type="signal peptide" evidence="1">
    <location>
        <begin position="1"/>
        <end position="21"/>
    </location>
</feature>
<dbReference type="InterPro" id="IPR036278">
    <property type="entry name" value="Sialidase_sf"/>
</dbReference>
<dbReference type="SUPFAM" id="SSF50939">
    <property type="entry name" value="Sialidases"/>
    <property type="match status" value="1"/>
</dbReference>
<evidence type="ECO:0000313" key="3">
    <source>
        <dbReference type="Proteomes" id="UP000271010"/>
    </source>
</evidence>
<keyword evidence="1" id="KW-0732">Signal</keyword>
<proteinExistence type="predicted"/>
<accession>A0A3M9MQV1</accession>
<dbReference type="Proteomes" id="UP000271010">
    <property type="component" value="Unassembled WGS sequence"/>
</dbReference>
<protein>
    <submittedName>
        <fullName evidence="2">Exo-alpha-sialidase</fullName>
    </submittedName>
</protein>
<comment type="caution">
    <text evidence="2">The sequence shown here is derived from an EMBL/GenBank/DDBJ whole genome shotgun (WGS) entry which is preliminary data.</text>
</comment>
<evidence type="ECO:0000256" key="1">
    <source>
        <dbReference type="SAM" id="SignalP"/>
    </source>
</evidence>
<sequence>MTVTYMKIQYASVLISLLLLAACQPKQPLQEEFNEKTISLQNLNASCPYFTQDHEGNPVLCWVQAQDTSGNYRFYYARSLDGGKTFQKAQAIPTSEGVYPHDENLSKLLFKPNGEMMAMFAVQNPNPENSYAGLVKYTQSFDGGKTWTAARQLAQDAQNSIDERYFDMALLPTGEIAAIWLDSRKNTPKEGSSLYFSSTSGRDGFTYEKVIDQQLCQCCRTDLFLDGDGNLHAAYRAILNDSIRDMMHLVSKDNGRSFAPRERISPDNWAINGCPHTGPTLAWTKDGLHAAWYTMGGGSGVFYSSKKGNTPFAPREPVSQLPSAKHPQLSSYGQNKLALVWDEQVPNSKQFNARIGLQLRHEAGKAIRQTYLTPDSTHSTHPVLLGLGQSKLLIAYTRKNGKGSEVRYQVVETAAKK</sequence>
<dbReference type="AlphaFoldDB" id="A0A3M9MQV1"/>
<feature type="chain" id="PRO_5018003317" evidence="1">
    <location>
        <begin position="22"/>
        <end position="417"/>
    </location>
</feature>
<reference evidence="2 3" key="1">
    <citation type="submission" date="2018-11" db="EMBL/GenBank/DDBJ databases">
        <title>Rufibacter latericius sp. nov., isolated from water in Baiyang Lake.</title>
        <authorList>
            <person name="Yang Y."/>
        </authorList>
    </citation>
    <scope>NUCLEOTIDE SEQUENCE [LARGE SCALE GENOMIC DNA]</scope>
    <source>
        <strain evidence="2 3">MCC P1</strain>
    </source>
</reference>
<dbReference type="PROSITE" id="PS51257">
    <property type="entry name" value="PROKAR_LIPOPROTEIN"/>
    <property type="match status" value="1"/>
</dbReference>
<dbReference type="Gene3D" id="2.120.10.10">
    <property type="match status" value="1"/>
</dbReference>